<keyword evidence="2" id="KW-1185">Reference proteome</keyword>
<evidence type="ECO:0000313" key="1">
    <source>
        <dbReference type="EMBL" id="CAD8133867.1"/>
    </source>
</evidence>
<dbReference type="OrthoDB" id="302885at2759"/>
<organism evidence="1 2">
    <name type="scientific">Paramecium octaurelia</name>
    <dbReference type="NCBI Taxonomy" id="43137"/>
    <lineage>
        <taxon>Eukaryota</taxon>
        <taxon>Sar</taxon>
        <taxon>Alveolata</taxon>
        <taxon>Ciliophora</taxon>
        <taxon>Intramacronucleata</taxon>
        <taxon>Oligohymenophorea</taxon>
        <taxon>Peniculida</taxon>
        <taxon>Parameciidae</taxon>
        <taxon>Paramecium</taxon>
    </lineage>
</organism>
<dbReference type="OMA" id="TILTRCK"/>
<dbReference type="EMBL" id="CAJJDP010000004">
    <property type="protein sequence ID" value="CAD8133867.1"/>
    <property type="molecule type" value="Genomic_DNA"/>
</dbReference>
<evidence type="ECO:0000313" key="2">
    <source>
        <dbReference type="Proteomes" id="UP000683925"/>
    </source>
</evidence>
<dbReference type="Proteomes" id="UP000683925">
    <property type="component" value="Unassembled WGS sequence"/>
</dbReference>
<protein>
    <submittedName>
        <fullName evidence="1">Uncharacterized protein</fullName>
    </submittedName>
</protein>
<dbReference type="AlphaFoldDB" id="A0A8S1S2H7"/>
<gene>
    <name evidence="1" type="ORF">POCTA_138.1.T0050140</name>
</gene>
<accession>A0A8S1S2H7</accession>
<sequence length="303" mass="35236">MNQNNLKASLAISNSGFDYCLSQDEKLLYIISTDQLITYEILTEKQNIIAQLEDMNLSHPKICVSSNNSICCVSAQAIIKGQVSFVLLKFDVEKKVLSETYINYHLMQVEMLEFLQNSQMLISLSIDTTIKIFDFALQKPKTILTRCKYRALYCKLMQNQNRLFIIDNLSKVQLLDVNTEKLIKGFQLRSGNFRKAKLEKNGIMALIAKSQKCFLYNLPKQKLIRKYEISDDFKQLILLTDYLIFQDDGLIILVNVATGKQKQINLKDIQNINHLTFYQNLNKLIIGDRDQIHFFDKIYFQEQ</sequence>
<name>A0A8S1S2H7_PAROT</name>
<comment type="caution">
    <text evidence="1">The sequence shown here is derived from an EMBL/GenBank/DDBJ whole genome shotgun (WGS) entry which is preliminary data.</text>
</comment>
<proteinExistence type="predicted"/>
<reference evidence="1" key="1">
    <citation type="submission" date="2021-01" db="EMBL/GenBank/DDBJ databases">
        <authorList>
            <consortium name="Genoscope - CEA"/>
            <person name="William W."/>
        </authorList>
    </citation>
    <scope>NUCLEOTIDE SEQUENCE</scope>
</reference>